<accession>A0A543CTG5</accession>
<reference evidence="1 2" key="1">
    <citation type="submission" date="2019-06" db="EMBL/GenBank/DDBJ databases">
        <title>Sequencing the genomes of 1000 actinobacteria strains.</title>
        <authorList>
            <person name="Klenk H.-P."/>
        </authorList>
    </citation>
    <scope>NUCLEOTIDE SEQUENCE [LARGE SCALE GENOMIC DNA]</scope>
    <source>
        <strain evidence="1 2">DSM 102200</strain>
    </source>
</reference>
<protein>
    <submittedName>
        <fullName evidence="1">Winged helix DNA-binding protein</fullName>
    </submittedName>
</protein>
<comment type="caution">
    <text evidence="1">The sequence shown here is derived from an EMBL/GenBank/DDBJ whole genome shotgun (WGS) entry which is preliminary data.</text>
</comment>
<keyword evidence="1" id="KW-0238">DNA-binding</keyword>
<dbReference type="Pfam" id="PF06224">
    <property type="entry name" value="AlkZ-like"/>
    <property type="match status" value="1"/>
</dbReference>
<evidence type="ECO:0000313" key="2">
    <source>
        <dbReference type="Proteomes" id="UP000316096"/>
    </source>
</evidence>
<evidence type="ECO:0000313" key="1">
    <source>
        <dbReference type="EMBL" id="TQM00208.1"/>
    </source>
</evidence>
<dbReference type="PANTHER" id="PTHR38479:SF2">
    <property type="entry name" value="WINGED HELIX DNA-BINDING DOMAIN-CONTAINING PROTEIN"/>
    <property type="match status" value="1"/>
</dbReference>
<keyword evidence="2" id="KW-1185">Reference proteome</keyword>
<gene>
    <name evidence="1" type="ORF">FB559_5915</name>
</gene>
<organism evidence="1 2">
    <name type="scientific">Actinoallomurus bryophytorum</name>
    <dbReference type="NCBI Taxonomy" id="1490222"/>
    <lineage>
        <taxon>Bacteria</taxon>
        <taxon>Bacillati</taxon>
        <taxon>Actinomycetota</taxon>
        <taxon>Actinomycetes</taxon>
        <taxon>Streptosporangiales</taxon>
        <taxon>Thermomonosporaceae</taxon>
        <taxon>Actinoallomurus</taxon>
    </lineage>
</organism>
<proteinExistence type="predicted"/>
<sequence length="385" mass="42014">MRRFTVAERRARLGVRHRLAARAETAPEVARSLVALHGTDPASVYLAAAARMRSPDVAAIEGAMYCDRLLVRMLCMRRTVFTVPAELVPVVQAACTNDVARLERRRTLLFLEQAGVGGEAWLREVEDATVSALRKRGAAFAAELSADEPRLRERLVLAHGTKNESWPAVASRVLLGLAAEGRIVRGRPRGSWISSQFRWSPMESWLPGGIPDVPAEEARAELVRRWLTAYGPGTVADLKWWTGLNLTQVRKALARIGAEEADLDGTPGVVLAEDTGAQADPWVALLPGLDPTVMGWKDREWYLGGHGTALFDRTGNAGPTVWADGRIVGGWAQRPDGEVVHRLLEDIGAEASAAVTAEAARLGEWLGPVRVTPRFRTPLERELVA</sequence>
<dbReference type="InterPro" id="IPR009351">
    <property type="entry name" value="AlkZ-like"/>
</dbReference>
<dbReference type="Proteomes" id="UP000316096">
    <property type="component" value="Unassembled WGS sequence"/>
</dbReference>
<dbReference type="GO" id="GO:0003677">
    <property type="term" value="F:DNA binding"/>
    <property type="evidence" value="ECO:0007669"/>
    <property type="project" value="UniProtKB-KW"/>
</dbReference>
<dbReference type="AlphaFoldDB" id="A0A543CTG5"/>
<dbReference type="PANTHER" id="PTHR38479">
    <property type="entry name" value="LMO0824 PROTEIN"/>
    <property type="match status" value="1"/>
</dbReference>
<dbReference type="EMBL" id="VFOZ01000001">
    <property type="protein sequence ID" value="TQM00208.1"/>
    <property type="molecule type" value="Genomic_DNA"/>
</dbReference>
<name>A0A543CTG5_9ACTN</name>